<keyword evidence="1" id="KW-0227">DNA damage</keyword>
<evidence type="ECO:0000256" key="2">
    <source>
        <dbReference type="ARBA" id="ARBA00022801"/>
    </source>
</evidence>
<dbReference type="Pfam" id="PF22175">
    <property type="entry name" value="Ogg-HhH"/>
    <property type="match status" value="1"/>
</dbReference>
<name>A0A934VXP1_9BACT</name>
<evidence type="ECO:0008006" key="7">
    <source>
        <dbReference type="Google" id="ProtNLM"/>
    </source>
</evidence>
<dbReference type="Gene3D" id="1.10.1670.10">
    <property type="entry name" value="Helix-hairpin-Helix base-excision DNA repair enzymes (C-terminal)"/>
    <property type="match status" value="1"/>
</dbReference>
<dbReference type="EMBL" id="JAENIJ010000061">
    <property type="protein sequence ID" value="MBK1884585.1"/>
    <property type="molecule type" value="Genomic_DNA"/>
</dbReference>
<keyword evidence="6" id="KW-1185">Reference proteome</keyword>
<reference evidence="5" key="1">
    <citation type="submission" date="2021-01" db="EMBL/GenBank/DDBJ databases">
        <title>Modified the classification status of verrucomicrobia.</title>
        <authorList>
            <person name="Feng X."/>
        </authorList>
    </citation>
    <scope>NUCLEOTIDE SEQUENCE</scope>
    <source>
        <strain evidence="5">KCTC 22041</strain>
    </source>
</reference>
<dbReference type="GO" id="GO:0006281">
    <property type="term" value="P:DNA repair"/>
    <property type="evidence" value="ECO:0007669"/>
    <property type="project" value="UniProtKB-KW"/>
</dbReference>
<dbReference type="Proteomes" id="UP000603141">
    <property type="component" value="Unassembled WGS sequence"/>
</dbReference>
<keyword evidence="2" id="KW-0378">Hydrolase</keyword>
<dbReference type="SUPFAM" id="SSF48150">
    <property type="entry name" value="DNA-glycosylase"/>
    <property type="match status" value="1"/>
</dbReference>
<dbReference type="InterPro" id="IPR011257">
    <property type="entry name" value="DNA_glycosylase"/>
</dbReference>
<evidence type="ECO:0000256" key="1">
    <source>
        <dbReference type="ARBA" id="ARBA00022763"/>
    </source>
</evidence>
<dbReference type="InterPro" id="IPR012092">
    <property type="entry name" value="DNA_glyclase/AP_lyase_Ogg"/>
</dbReference>
<dbReference type="GO" id="GO:0016799">
    <property type="term" value="F:hydrolase activity, hydrolyzing N-glycosyl compounds"/>
    <property type="evidence" value="ECO:0007669"/>
    <property type="project" value="InterPro"/>
</dbReference>
<proteinExistence type="predicted"/>
<dbReference type="InterPro" id="IPR023170">
    <property type="entry name" value="HhH_base_excis_C"/>
</dbReference>
<gene>
    <name evidence="5" type="ORF">JIN85_19370</name>
</gene>
<keyword evidence="4" id="KW-0326">Glycosidase</keyword>
<dbReference type="Gene3D" id="1.10.340.30">
    <property type="entry name" value="Hypothetical protein, domain 2"/>
    <property type="match status" value="1"/>
</dbReference>
<evidence type="ECO:0000313" key="5">
    <source>
        <dbReference type="EMBL" id="MBK1884585.1"/>
    </source>
</evidence>
<evidence type="ECO:0000256" key="3">
    <source>
        <dbReference type="ARBA" id="ARBA00023204"/>
    </source>
</evidence>
<keyword evidence="3" id="KW-0234">DNA repair</keyword>
<dbReference type="GO" id="GO:0003906">
    <property type="term" value="F:DNA-(apurinic or apyrimidinic site) endonuclease activity"/>
    <property type="evidence" value="ECO:0007669"/>
    <property type="project" value="InterPro"/>
</dbReference>
<accession>A0A934VXP1</accession>
<comment type="caution">
    <text evidence="5">The sequence shown here is derived from an EMBL/GenBank/DDBJ whole genome shotgun (WGS) entry which is preliminary data.</text>
</comment>
<protein>
    <recommendedName>
        <fullName evidence="7">HhH-GPD domain-containing protein</fullName>
    </recommendedName>
</protein>
<evidence type="ECO:0000256" key="4">
    <source>
        <dbReference type="ARBA" id="ARBA00023295"/>
    </source>
</evidence>
<organism evidence="5 6">
    <name type="scientific">Luteolibacter pohnpeiensis</name>
    <dbReference type="NCBI Taxonomy" id="454153"/>
    <lineage>
        <taxon>Bacteria</taxon>
        <taxon>Pseudomonadati</taxon>
        <taxon>Verrucomicrobiota</taxon>
        <taxon>Verrucomicrobiia</taxon>
        <taxon>Verrucomicrobiales</taxon>
        <taxon>Verrucomicrobiaceae</taxon>
        <taxon>Luteolibacter</taxon>
    </lineage>
</organism>
<evidence type="ECO:0000313" key="6">
    <source>
        <dbReference type="Proteomes" id="UP000603141"/>
    </source>
</evidence>
<dbReference type="AlphaFoldDB" id="A0A934VXP1"/>
<sequence length="266" mass="30956">MQEVYEYRNGDWHDLSIPSHQIPLSKIPEITWGTPSKIFSPAFWRYQHWIQYELENQSLPEYRLGKTLLEETLACALGGHGLKAEVSLAYFEKLRNEGLLQRANPQLEEIQDFLHTPLLIRGRSVRYRFWRTKGMTIHKILTIHRDLLEREADWSESAEALRGRLMEISGIGPKTASWIARNWTRSGSIAVIDIHILRALEHLGIRQNKIHTKKEYLKTEQMFLKFSESIGTPAQTLDLIIWSTMRQIPHTISKKTFDTPQALVMA</sequence>
<dbReference type="RefSeq" id="WP_200273917.1">
    <property type="nucleotide sequence ID" value="NZ_JAENIJ010000061.1"/>
</dbReference>